<comment type="caution">
    <text evidence="1">The sequence shown here is derived from an EMBL/GenBank/DDBJ whole genome shotgun (WGS) entry which is preliminary data.</text>
</comment>
<evidence type="ECO:0000313" key="1">
    <source>
        <dbReference type="EMBL" id="ONG56981.1"/>
    </source>
</evidence>
<reference evidence="1 2" key="1">
    <citation type="submission" date="2016-10" db="EMBL/GenBank/DDBJ databases">
        <title>Draft Genome sequence of Roseomonas sp. strain M3.</title>
        <authorList>
            <person name="Subhash Y."/>
            <person name="Lee S."/>
        </authorList>
    </citation>
    <scope>NUCLEOTIDE SEQUENCE [LARGE SCALE GENOMIC DNA]</scope>
    <source>
        <strain evidence="1 2">M3</strain>
    </source>
</reference>
<sequence length="145" mass="16005">MTFGNMSLAEIQANPVAAIRQCMEDEPLLHGGGVADAFYLKQYGRDALAINRQELEGPKGVAQVLRAAEFIAVAPRRATVNLRRSCYGWKHVAERWHKARFPGKDYYIGEGSFLVACWAMGVLVKRHNTAGYQVGLAEAARELVA</sequence>
<keyword evidence="2" id="KW-1185">Reference proteome</keyword>
<protein>
    <submittedName>
        <fullName evidence="1">Uncharacterized protein</fullName>
    </submittedName>
</protein>
<dbReference type="EMBL" id="MLCO01000032">
    <property type="protein sequence ID" value="ONG56981.1"/>
    <property type="molecule type" value="Genomic_DNA"/>
</dbReference>
<accession>A0A1V2H6U7</accession>
<organism evidence="1 2">
    <name type="scientific">Teichococcus deserti</name>
    <dbReference type="NCBI Taxonomy" id="1817963"/>
    <lineage>
        <taxon>Bacteria</taxon>
        <taxon>Pseudomonadati</taxon>
        <taxon>Pseudomonadota</taxon>
        <taxon>Alphaproteobacteria</taxon>
        <taxon>Acetobacterales</taxon>
        <taxon>Roseomonadaceae</taxon>
        <taxon>Roseomonas</taxon>
    </lineage>
</organism>
<dbReference type="OrthoDB" id="7275475at2"/>
<name>A0A1V2H6U7_9PROT</name>
<proteinExistence type="predicted"/>
<gene>
    <name evidence="1" type="ORF">BKE38_05145</name>
</gene>
<evidence type="ECO:0000313" key="2">
    <source>
        <dbReference type="Proteomes" id="UP000188879"/>
    </source>
</evidence>
<dbReference type="RefSeq" id="WP_076956316.1">
    <property type="nucleotide sequence ID" value="NZ_MLCO01000032.1"/>
</dbReference>
<dbReference type="AlphaFoldDB" id="A0A1V2H6U7"/>
<dbReference type="Proteomes" id="UP000188879">
    <property type="component" value="Unassembled WGS sequence"/>
</dbReference>